<comment type="caution">
    <text evidence="9">The sequence shown here is derived from an EMBL/GenBank/DDBJ whole genome shotgun (WGS) entry which is preliminary data.</text>
</comment>
<name>A0ABN2Y3P3_9ACTN</name>
<feature type="transmembrane region" description="Helical" evidence="8">
    <location>
        <begin position="267"/>
        <end position="292"/>
    </location>
</feature>
<dbReference type="SUPFAM" id="SSF81345">
    <property type="entry name" value="ABC transporter involved in vitamin B12 uptake, BtuC"/>
    <property type="match status" value="1"/>
</dbReference>
<feature type="transmembrane region" description="Helical" evidence="8">
    <location>
        <begin position="91"/>
        <end position="109"/>
    </location>
</feature>
<feature type="transmembrane region" description="Helical" evidence="8">
    <location>
        <begin position="145"/>
        <end position="164"/>
    </location>
</feature>
<sequence length="361" mass="37156">MTSTLERGDDLATTRVTGRLDVALPGRLRVRVESRSLVVCIGVLAATAALMVWQLASGDFPLPLGRVWATLSGQGDPGEEFIVYTLRLPRSITAVLAGAAFGASGAVYQSVTRNPLGSPDIIGFTFGAAFGAVLAIVVFDAADLAVTAAALAGGLGVAVLVYLLAFRNGGVQGYRLILIGIGISSVLASFISYLILKADIISSQEAFIWLTGSLNGRTWDEVRIGLVGLLLLGPVLVALGPGLRMAEMGDDAARALGASVDRNRMTALGFGAALCAVAVLCAGPVTFVSLAAPQIARRLTGSPTVRVIPSMFVGALLLLASDTAAQKLVPTADLPVGIATLALGGTYLAWLIAREGRSRIG</sequence>
<evidence type="ECO:0000256" key="5">
    <source>
        <dbReference type="ARBA" id="ARBA00022692"/>
    </source>
</evidence>
<organism evidence="9 10">
    <name type="scientific">Nocardioides bigeumensis</name>
    <dbReference type="NCBI Taxonomy" id="433657"/>
    <lineage>
        <taxon>Bacteria</taxon>
        <taxon>Bacillati</taxon>
        <taxon>Actinomycetota</taxon>
        <taxon>Actinomycetes</taxon>
        <taxon>Propionibacteriales</taxon>
        <taxon>Nocardioidaceae</taxon>
        <taxon>Nocardioides</taxon>
    </lineage>
</organism>
<comment type="similarity">
    <text evidence="2">Belongs to the binding-protein-dependent transport system permease family. FecCD subfamily.</text>
</comment>
<dbReference type="RefSeq" id="WP_344303081.1">
    <property type="nucleotide sequence ID" value="NZ_BAAAQQ010000007.1"/>
</dbReference>
<keyword evidence="3" id="KW-0813">Transport</keyword>
<feature type="transmembrane region" description="Helical" evidence="8">
    <location>
        <begin position="332"/>
        <end position="353"/>
    </location>
</feature>
<dbReference type="EMBL" id="BAAAQQ010000007">
    <property type="protein sequence ID" value="GAA2121189.1"/>
    <property type="molecule type" value="Genomic_DNA"/>
</dbReference>
<gene>
    <name evidence="9" type="ORF">GCM10009843_15230</name>
</gene>
<keyword evidence="10" id="KW-1185">Reference proteome</keyword>
<proteinExistence type="inferred from homology"/>
<dbReference type="PANTHER" id="PTHR30472">
    <property type="entry name" value="FERRIC ENTEROBACTIN TRANSPORT SYSTEM PERMEASE PROTEIN"/>
    <property type="match status" value="1"/>
</dbReference>
<accession>A0ABN2Y3P3</accession>
<evidence type="ECO:0000256" key="3">
    <source>
        <dbReference type="ARBA" id="ARBA00022448"/>
    </source>
</evidence>
<reference evidence="9 10" key="1">
    <citation type="journal article" date="2019" name="Int. J. Syst. Evol. Microbiol.">
        <title>The Global Catalogue of Microorganisms (GCM) 10K type strain sequencing project: providing services to taxonomists for standard genome sequencing and annotation.</title>
        <authorList>
            <consortium name="The Broad Institute Genomics Platform"/>
            <consortium name="The Broad Institute Genome Sequencing Center for Infectious Disease"/>
            <person name="Wu L."/>
            <person name="Ma J."/>
        </authorList>
    </citation>
    <scope>NUCLEOTIDE SEQUENCE [LARGE SCALE GENOMIC DNA]</scope>
    <source>
        <strain evidence="9 10">JCM 16021</strain>
    </source>
</reference>
<keyword evidence="7 8" id="KW-0472">Membrane</keyword>
<evidence type="ECO:0000256" key="6">
    <source>
        <dbReference type="ARBA" id="ARBA00022989"/>
    </source>
</evidence>
<feature type="transmembrane region" description="Helical" evidence="8">
    <location>
        <begin position="224"/>
        <end position="246"/>
    </location>
</feature>
<evidence type="ECO:0000313" key="9">
    <source>
        <dbReference type="EMBL" id="GAA2121189.1"/>
    </source>
</evidence>
<dbReference type="Gene3D" id="1.10.3470.10">
    <property type="entry name" value="ABC transporter involved in vitamin B12 uptake, BtuC"/>
    <property type="match status" value="1"/>
</dbReference>
<feature type="transmembrane region" description="Helical" evidence="8">
    <location>
        <begin position="121"/>
        <end position="139"/>
    </location>
</feature>
<feature type="transmembrane region" description="Helical" evidence="8">
    <location>
        <begin position="176"/>
        <end position="196"/>
    </location>
</feature>
<dbReference type="CDD" id="cd06550">
    <property type="entry name" value="TM_ABC_iron-siderophores_like"/>
    <property type="match status" value="1"/>
</dbReference>
<feature type="transmembrane region" description="Helical" evidence="8">
    <location>
        <begin position="304"/>
        <end position="320"/>
    </location>
</feature>
<keyword evidence="4" id="KW-1003">Cell membrane</keyword>
<dbReference type="Pfam" id="PF01032">
    <property type="entry name" value="FecCD"/>
    <property type="match status" value="1"/>
</dbReference>
<dbReference type="InterPro" id="IPR000522">
    <property type="entry name" value="ABC_transptr_permease_BtuC"/>
</dbReference>
<protein>
    <submittedName>
        <fullName evidence="9">Iron chelate uptake ABC transporter family permease subunit</fullName>
    </submittedName>
</protein>
<evidence type="ECO:0000256" key="2">
    <source>
        <dbReference type="ARBA" id="ARBA00007935"/>
    </source>
</evidence>
<evidence type="ECO:0000256" key="8">
    <source>
        <dbReference type="SAM" id="Phobius"/>
    </source>
</evidence>
<evidence type="ECO:0000313" key="10">
    <source>
        <dbReference type="Proteomes" id="UP001500575"/>
    </source>
</evidence>
<feature type="transmembrane region" description="Helical" evidence="8">
    <location>
        <begin position="37"/>
        <end position="56"/>
    </location>
</feature>
<dbReference type="PANTHER" id="PTHR30472:SF24">
    <property type="entry name" value="FERRIC ENTEROBACTIN TRANSPORT SYSTEM PERMEASE PROTEIN FEPG"/>
    <property type="match status" value="1"/>
</dbReference>
<keyword evidence="5 8" id="KW-0812">Transmembrane</keyword>
<keyword evidence="6 8" id="KW-1133">Transmembrane helix</keyword>
<comment type="subcellular location">
    <subcellularLocation>
        <location evidence="1">Cell membrane</location>
        <topology evidence="1">Multi-pass membrane protein</topology>
    </subcellularLocation>
</comment>
<evidence type="ECO:0000256" key="7">
    <source>
        <dbReference type="ARBA" id="ARBA00023136"/>
    </source>
</evidence>
<evidence type="ECO:0000256" key="1">
    <source>
        <dbReference type="ARBA" id="ARBA00004651"/>
    </source>
</evidence>
<evidence type="ECO:0000256" key="4">
    <source>
        <dbReference type="ARBA" id="ARBA00022475"/>
    </source>
</evidence>
<dbReference type="InterPro" id="IPR037294">
    <property type="entry name" value="ABC_BtuC-like"/>
</dbReference>
<dbReference type="Proteomes" id="UP001500575">
    <property type="component" value="Unassembled WGS sequence"/>
</dbReference>